<dbReference type="PANTHER" id="PTHR30483:SF6">
    <property type="entry name" value="PERIPLASMIC BINDING PROTEIN OF ABC TRANSPORTER FOR NATURAL AMINO ACIDS"/>
    <property type="match status" value="1"/>
</dbReference>
<feature type="signal peptide" evidence="4">
    <location>
        <begin position="1"/>
        <end position="20"/>
    </location>
</feature>
<dbReference type="CDD" id="cd06327">
    <property type="entry name" value="PBP1_SBP-like"/>
    <property type="match status" value="1"/>
</dbReference>
<keyword evidence="3" id="KW-0029">Amino-acid transport</keyword>
<dbReference type="RefSeq" id="WP_377699405.1">
    <property type="nucleotide sequence ID" value="NZ_JBHLWE010000041.1"/>
</dbReference>
<dbReference type="InterPro" id="IPR028082">
    <property type="entry name" value="Peripla_BP_I"/>
</dbReference>
<dbReference type="Gene3D" id="3.40.50.2300">
    <property type="match status" value="2"/>
</dbReference>
<sequence>MARFFASVAVAALLGVPAWAEVSDNKVRIGILNDQTGVYADFGGLGSVEAAKMAAEEFGGTVLGAPVEIVSADHQNKPDIASNIARQWYDTEQVDAIMELTTSSVALAVQALSAEKKKIDLVTGAATADLTGKACSPYGFHWAYDTHALAVGTGGALVEDGGDSWFFLTADYAFGYSLEENTGAVVKEKGGTVVGSVRHPLAATDFSSFLLQAQSSGAKVVGLANAGLDTQNAIKQAAEFGIVQGGQRMAGLLFTLAEVHGLGLETAQGLTLTESFYWDRTEASREFANRFKERTGKMPNMVQAGTYSGVLHYLKAIEAAGTDETEAVAAKMRELPVSDAFAESGRVGPNGRMISDVYLMEVKTPAESSGEWDYYTVKATIPGDQAYLDPAKSSCPLVQ</sequence>
<evidence type="ECO:0000313" key="7">
    <source>
        <dbReference type="Proteomes" id="UP001589799"/>
    </source>
</evidence>
<keyword evidence="7" id="KW-1185">Reference proteome</keyword>
<gene>
    <name evidence="6" type="ORF">ACFFII_13555</name>
</gene>
<evidence type="ECO:0000256" key="2">
    <source>
        <dbReference type="ARBA" id="ARBA00022729"/>
    </source>
</evidence>
<dbReference type="EMBL" id="JBHLWE010000041">
    <property type="protein sequence ID" value="MFC0341790.1"/>
    <property type="molecule type" value="Genomic_DNA"/>
</dbReference>
<accession>A0ABV6I6E5</accession>
<proteinExistence type="inferred from homology"/>
<comment type="similarity">
    <text evidence="1">Belongs to the leucine-binding protein family.</text>
</comment>
<dbReference type="InterPro" id="IPR028081">
    <property type="entry name" value="Leu-bd"/>
</dbReference>
<dbReference type="Proteomes" id="UP001589799">
    <property type="component" value="Unassembled WGS sequence"/>
</dbReference>
<protein>
    <submittedName>
        <fullName evidence="6">ABC transporter substrate-binding protein</fullName>
    </submittedName>
</protein>
<comment type="caution">
    <text evidence="6">The sequence shown here is derived from an EMBL/GenBank/DDBJ whole genome shotgun (WGS) entry which is preliminary data.</text>
</comment>
<evidence type="ECO:0000256" key="4">
    <source>
        <dbReference type="SAM" id="SignalP"/>
    </source>
</evidence>
<evidence type="ECO:0000313" key="6">
    <source>
        <dbReference type="EMBL" id="MFC0341790.1"/>
    </source>
</evidence>
<keyword evidence="2 4" id="KW-0732">Signal</keyword>
<organism evidence="6 7">
    <name type="scientific">Paracoccus niistensis</name>
    <dbReference type="NCBI Taxonomy" id="632935"/>
    <lineage>
        <taxon>Bacteria</taxon>
        <taxon>Pseudomonadati</taxon>
        <taxon>Pseudomonadota</taxon>
        <taxon>Alphaproteobacteria</taxon>
        <taxon>Rhodobacterales</taxon>
        <taxon>Paracoccaceae</taxon>
        <taxon>Paracoccus</taxon>
    </lineage>
</organism>
<evidence type="ECO:0000256" key="3">
    <source>
        <dbReference type="ARBA" id="ARBA00022970"/>
    </source>
</evidence>
<dbReference type="PANTHER" id="PTHR30483">
    <property type="entry name" value="LEUCINE-SPECIFIC-BINDING PROTEIN"/>
    <property type="match status" value="1"/>
</dbReference>
<evidence type="ECO:0000256" key="1">
    <source>
        <dbReference type="ARBA" id="ARBA00010062"/>
    </source>
</evidence>
<keyword evidence="3" id="KW-0813">Transport</keyword>
<dbReference type="Pfam" id="PF13458">
    <property type="entry name" value="Peripla_BP_6"/>
    <property type="match status" value="1"/>
</dbReference>
<dbReference type="SUPFAM" id="SSF53822">
    <property type="entry name" value="Periplasmic binding protein-like I"/>
    <property type="match status" value="1"/>
</dbReference>
<name>A0ABV6I6E5_9RHOB</name>
<dbReference type="InterPro" id="IPR051010">
    <property type="entry name" value="BCAA_transport"/>
</dbReference>
<feature type="chain" id="PRO_5045101181" evidence="4">
    <location>
        <begin position="21"/>
        <end position="399"/>
    </location>
</feature>
<evidence type="ECO:0000259" key="5">
    <source>
        <dbReference type="Pfam" id="PF13458"/>
    </source>
</evidence>
<feature type="domain" description="Leucine-binding protein" evidence="5">
    <location>
        <begin position="26"/>
        <end position="363"/>
    </location>
</feature>
<reference evidence="6 7" key="1">
    <citation type="submission" date="2024-09" db="EMBL/GenBank/DDBJ databases">
        <authorList>
            <person name="Sun Q."/>
            <person name="Mori K."/>
        </authorList>
    </citation>
    <scope>NUCLEOTIDE SEQUENCE [LARGE SCALE GENOMIC DNA]</scope>
    <source>
        <strain evidence="6 7">KCTC 22789</strain>
    </source>
</reference>